<reference evidence="3 4" key="1">
    <citation type="journal article" date="2016" name="Nat. Commun.">
        <title>Thousands of microbial genomes shed light on interconnected biogeochemical processes in an aquifer system.</title>
        <authorList>
            <person name="Anantharaman K."/>
            <person name="Brown C.T."/>
            <person name="Hug L.A."/>
            <person name="Sharon I."/>
            <person name="Castelle C.J."/>
            <person name="Probst A.J."/>
            <person name="Thomas B.C."/>
            <person name="Singh A."/>
            <person name="Wilkins M.J."/>
            <person name="Karaoz U."/>
            <person name="Brodie E.L."/>
            <person name="Williams K.H."/>
            <person name="Hubbard S.S."/>
            <person name="Banfield J.F."/>
        </authorList>
    </citation>
    <scope>NUCLEOTIDE SEQUENCE [LARGE SCALE GENOMIC DNA]</scope>
</reference>
<comment type="similarity">
    <text evidence="1 2">Belongs to the UPF0235 family.</text>
</comment>
<sequence>MSGAAWFRWDGPDLILMTRVQPRAARNALAGVERDSLKIRLTAPPVEGRANKELTDFLAELFDVPKSRVILERGERGRCKRVRICAPKRLPSGLNLDP</sequence>
<proteinExistence type="inferred from homology"/>
<dbReference type="HAMAP" id="MF_00634">
    <property type="entry name" value="UPF0235"/>
    <property type="match status" value="1"/>
</dbReference>
<dbReference type="AlphaFoldDB" id="A0A1F6TUL5"/>
<dbReference type="GO" id="GO:0005737">
    <property type="term" value="C:cytoplasm"/>
    <property type="evidence" value="ECO:0007669"/>
    <property type="project" value="TreeGrafter"/>
</dbReference>
<protein>
    <recommendedName>
        <fullName evidence="2">UPF0235 protein A2151_04485</fullName>
    </recommendedName>
</protein>
<dbReference type="Proteomes" id="UP000178885">
    <property type="component" value="Unassembled WGS sequence"/>
</dbReference>
<dbReference type="SUPFAM" id="SSF69786">
    <property type="entry name" value="YggU-like"/>
    <property type="match status" value="1"/>
</dbReference>
<accession>A0A1F6TUL5</accession>
<dbReference type="NCBIfam" id="TIGR00251">
    <property type="entry name" value="DUF167 family protein"/>
    <property type="match status" value="1"/>
</dbReference>
<gene>
    <name evidence="3" type="ORF">A2151_04485</name>
</gene>
<comment type="caution">
    <text evidence="3">The sequence shown here is derived from an EMBL/GenBank/DDBJ whole genome shotgun (WGS) entry which is preliminary data.</text>
</comment>
<evidence type="ECO:0000256" key="1">
    <source>
        <dbReference type="ARBA" id="ARBA00010364"/>
    </source>
</evidence>
<evidence type="ECO:0000313" key="3">
    <source>
        <dbReference type="EMBL" id="OGI48817.1"/>
    </source>
</evidence>
<dbReference type="Pfam" id="PF02594">
    <property type="entry name" value="DUF167"/>
    <property type="match status" value="1"/>
</dbReference>
<dbReference type="InterPro" id="IPR003746">
    <property type="entry name" value="DUF167"/>
</dbReference>
<dbReference type="InterPro" id="IPR036591">
    <property type="entry name" value="YggU-like_sf"/>
</dbReference>
<dbReference type="PANTHER" id="PTHR13420">
    <property type="entry name" value="UPF0235 PROTEIN C15ORF40"/>
    <property type="match status" value="1"/>
</dbReference>
<dbReference type="STRING" id="1817760.A2151_04485"/>
<organism evidence="3 4">
    <name type="scientific">Candidatus Muproteobacteria bacterium RBG_16_65_34</name>
    <dbReference type="NCBI Taxonomy" id="1817760"/>
    <lineage>
        <taxon>Bacteria</taxon>
        <taxon>Pseudomonadati</taxon>
        <taxon>Pseudomonadota</taxon>
        <taxon>Candidatus Muproteobacteria</taxon>
    </lineage>
</organism>
<dbReference type="SMART" id="SM01152">
    <property type="entry name" value="DUF167"/>
    <property type="match status" value="1"/>
</dbReference>
<dbReference type="EMBL" id="MFSU01000018">
    <property type="protein sequence ID" value="OGI48817.1"/>
    <property type="molecule type" value="Genomic_DNA"/>
</dbReference>
<evidence type="ECO:0000256" key="2">
    <source>
        <dbReference type="HAMAP-Rule" id="MF_00634"/>
    </source>
</evidence>
<evidence type="ECO:0000313" key="4">
    <source>
        <dbReference type="Proteomes" id="UP000178885"/>
    </source>
</evidence>
<name>A0A1F6TUL5_9PROT</name>
<dbReference type="Gene3D" id="3.30.1200.10">
    <property type="entry name" value="YggU-like"/>
    <property type="match status" value="1"/>
</dbReference>
<dbReference type="PANTHER" id="PTHR13420:SF7">
    <property type="entry name" value="UPF0235 PROTEIN C15ORF40"/>
    <property type="match status" value="1"/>
</dbReference>